<name>A0A0A1UAM8_ENTIV</name>
<dbReference type="AlphaFoldDB" id="A0A0A1UAM8"/>
<sequence length="122" mass="14259">MSHLVHRLARLGQEDLFVQPIGATTPKGTIVKHTQLTFDDEKKHRSNSTGTHTNKHFNLTVFTKQQSEDKLPKRLMRSFDFDDEDSEVYDILSNIKEKVDKDEDTDYQRCKNPPLSFKTFNF</sequence>
<gene>
    <name evidence="1" type="ORF">EIN_380190</name>
</gene>
<dbReference type="GeneID" id="14891111"/>
<dbReference type="KEGG" id="eiv:EIN_380190"/>
<accession>A0A0A1UAM8</accession>
<evidence type="ECO:0000313" key="1">
    <source>
        <dbReference type="EMBL" id="ELP92112.1"/>
    </source>
</evidence>
<dbReference type="Proteomes" id="UP000014680">
    <property type="component" value="Unassembled WGS sequence"/>
</dbReference>
<organism evidence="1 2">
    <name type="scientific">Entamoeba invadens IP1</name>
    <dbReference type="NCBI Taxonomy" id="370355"/>
    <lineage>
        <taxon>Eukaryota</taxon>
        <taxon>Amoebozoa</taxon>
        <taxon>Evosea</taxon>
        <taxon>Archamoebae</taxon>
        <taxon>Mastigamoebida</taxon>
        <taxon>Entamoebidae</taxon>
        <taxon>Entamoeba</taxon>
    </lineage>
</organism>
<dbReference type="VEuPathDB" id="AmoebaDB:EIN_380190"/>
<reference evidence="1 2" key="1">
    <citation type="submission" date="2012-10" db="EMBL/GenBank/DDBJ databases">
        <authorList>
            <person name="Zafar N."/>
            <person name="Inman J."/>
            <person name="Hall N."/>
            <person name="Lorenzi H."/>
            <person name="Caler E."/>
        </authorList>
    </citation>
    <scope>NUCLEOTIDE SEQUENCE [LARGE SCALE GENOMIC DNA]</scope>
    <source>
        <strain evidence="1 2">IP1</strain>
    </source>
</reference>
<protein>
    <submittedName>
        <fullName evidence="1">Uncharacterized protein</fullName>
    </submittedName>
</protein>
<evidence type="ECO:0000313" key="2">
    <source>
        <dbReference type="Proteomes" id="UP000014680"/>
    </source>
</evidence>
<dbReference type="RefSeq" id="XP_004258883.1">
    <property type="nucleotide sequence ID" value="XM_004258835.1"/>
</dbReference>
<dbReference type="EMBL" id="KB206395">
    <property type="protein sequence ID" value="ELP92112.1"/>
    <property type="molecule type" value="Genomic_DNA"/>
</dbReference>
<keyword evidence="2" id="KW-1185">Reference proteome</keyword>
<proteinExistence type="predicted"/>